<dbReference type="InterPro" id="IPR050417">
    <property type="entry name" value="Sugar_Epim/Isomerase"/>
</dbReference>
<keyword evidence="1 5" id="KW-0413">Isomerase</keyword>
<dbReference type="InterPro" id="IPR013022">
    <property type="entry name" value="Xyl_isomerase-like_TIM-brl"/>
</dbReference>
<sequence length="321" mass="35762" precursor="true">MHQKSLLWMNRRMAVIACAVLAAAVSLMPRCFADDNSTHHFKIGTCDWSIQMPLSVESFEFARRNGLQGIQYSFDAKEEGLDLRLPENRDIIRETVQTTGVGISSLGIGLLNRVPLATTDEAERLVVECIETMAKLQEEAAELEDRDLAAKVSPNIVLLAFFGKADINGKPELIQTVIEKLKRVAPLAERHGFTLALETLLNEADHRHILASVGSPAVKIYYDTGNASRMGYDIYREIESLGSENICEIHLKENGDLLGNGDIDFAKVKDLLESMQYKGWLIIEGSFPKRMDRAEATEKNATYALDLFNPSLQSSETDKSQ</sequence>
<organism evidence="5 6">
    <name type="scientific">Rubripirellula lacrimiformis</name>
    <dbReference type="NCBI Taxonomy" id="1930273"/>
    <lineage>
        <taxon>Bacteria</taxon>
        <taxon>Pseudomonadati</taxon>
        <taxon>Planctomycetota</taxon>
        <taxon>Planctomycetia</taxon>
        <taxon>Pirellulales</taxon>
        <taxon>Pirellulaceae</taxon>
        <taxon>Rubripirellula</taxon>
    </lineage>
</organism>
<feature type="domain" description="Xylose isomerase-like TIM barrel" evidence="4">
    <location>
        <begin position="59"/>
        <end position="298"/>
    </location>
</feature>
<dbReference type="GO" id="GO:0019852">
    <property type="term" value="P:L-ascorbic acid metabolic process"/>
    <property type="evidence" value="ECO:0007669"/>
    <property type="project" value="TreeGrafter"/>
</dbReference>
<evidence type="ECO:0000256" key="2">
    <source>
        <dbReference type="SAM" id="Coils"/>
    </source>
</evidence>
<dbReference type="RefSeq" id="WP_145167953.1">
    <property type="nucleotide sequence ID" value="NZ_CP036525.1"/>
</dbReference>
<dbReference type="InterPro" id="IPR036237">
    <property type="entry name" value="Xyl_isomerase-like_sf"/>
</dbReference>
<evidence type="ECO:0000313" key="5">
    <source>
        <dbReference type="EMBL" id="QDT02195.1"/>
    </source>
</evidence>
<reference evidence="5 6" key="1">
    <citation type="submission" date="2019-02" db="EMBL/GenBank/DDBJ databases">
        <title>Deep-cultivation of Planctomycetes and their phenomic and genomic characterization uncovers novel biology.</title>
        <authorList>
            <person name="Wiegand S."/>
            <person name="Jogler M."/>
            <person name="Boedeker C."/>
            <person name="Pinto D."/>
            <person name="Vollmers J."/>
            <person name="Rivas-Marin E."/>
            <person name="Kohn T."/>
            <person name="Peeters S.H."/>
            <person name="Heuer A."/>
            <person name="Rast P."/>
            <person name="Oberbeckmann S."/>
            <person name="Bunk B."/>
            <person name="Jeske O."/>
            <person name="Meyerdierks A."/>
            <person name="Storesund J.E."/>
            <person name="Kallscheuer N."/>
            <person name="Luecker S."/>
            <person name="Lage O.M."/>
            <person name="Pohl T."/>
            <person name="Merkel B.J."/>
            <person name="Hornburger P."/>
            <person name="Mueller R.-W."/>
            <person name="Bruemmer F."/>
            <person name="Labrenz M."/>
            <person name="Spormann A.M."/>
            <person name="Op den Camp H."/>
            <person name="Overmann J."/>
            <person name="Amann R."/>
            <person name="Jetten M.S.M."/>
            <person name="Mascher T."/>
            <person name="Medema M.H."/>
            <person name="Devos D.P."/>
            <person name="Kaster A.-K."/>
            <person name="Ovreas L."/>
            <person name="Rohde M."/>
            <person name="Galperin M.Y."/>
            <person name="Jogler C."/>
        </authorList>
    </citation>
    <scope>NUCLEOTIDE SEQUENCE [LARGE SCALE GENOMIC DNA]</scope>
    <source>
        <strain evidence="5 6">K22_7</strain>
    </source>
</reference>
<evidence type="ECO:0000256" key="3">
    <source>
        <dbReference type="SAM" id="SignalP"/>
    </source>
</evidence>
<name>A0A517N4Z1_9BACT</name>
<dbReference type="EMBL" id="CP036525">
    <property type="protein sequence ID" value="QDT02195.1"/>
    <property type="molecule type" value="Genomic_DNA"/>
</dbReference>
<keyword evidence="3" id="KW-0732">Signal</keyword>
<feature type="chain" id="PRO_5022152068" evidence="3">
    <location>
        <begin position="34"/>
        <end position="321"/>
    </location>
</feature>
<evidence type="ECO:0000313" key="6">
    <source>
        <dbReference type="Proteomes" id="UP000318538"/>
    </source>
</evidence>
<dbReference type="Pfam" id="PF01261">
    <property type="entry name" value="AP_endonuc_2"/>
    <property type="match status" value="1"/>
</dbReference>
<dbReference type="PANTHER" id="PTHR43489">
    <property type="entry name" value="ISOMERASE"/>
    <property type="match status" value="1"/>
</dbReference>
<keyword evidence="2" id="KW-0175">Coiled coil</keyword>
<dbReference type="SUPFAM" id="SSF51658">
    <property type="entry name" value="Xylose isomerase-like"/>
    <property type="match status" value="1"/>
</dbReference>
<proteinExistence type="predicted"/>
<feature type="signal peptide" evidence="3">
    <location>
        <begin position="1"/>
        <end position="33"/>
    </location>
</feature>
<feature type="coiled-coil region" evidence="2">
    <location>
        <begin position="119"/>
        <end position="146"/>
    </location>
</feature>
<keyword evidence="6" id="KW-1185">Reference proteome</keyword>
<dbReference type="AlphaFoldDB" id="A0A517N4Z1"/>
<dbReference type="OrthoDB" id="257987at2"/>
<gene>
    <name evidence="5" type="primary">ulaE_1</name>
    <name evidence="5" type="ORF">K227x_05670</name>
</gene>
<dbReference type="GO" id="GO:0034015">
    <property type="term" value="F:L-ribulose-5-phosphate 3-epimerase activity"/>
    <property type="evidence" value="ECO:0007669"/>
    <property type="project" value="UniProtKB-EC"/>
</dbReference>
<evidence type="ECO:0000256" key="1">
    <source>
        <dbReference type="ARBA" id="ARBA00023235"/>
    </source>
</evidence>
<dbReference type="PANTHER" id="PTHR43489:SF1">
    <property type="entry name" value="L-RIBULOSE-5-PHOSPHATE 3-EPIMERASE SGBU-RELATED"/>
    <property type="match status" value="1"/>
</dbReference>
<dbReference type="Proteomes" id="UP000318538">
    <property type="component" value="Chromosome"/>
</dbReference>
<evidence type="ECO:0000259" key="4">
    <source>
        <dbReference type="Pfam" id="PF01261"/>
    </source>
</evidence>
<dbReference type="Gene3D" id="3.20.20.150">
    <property type="entry name" value="Divalent-metal-dependent TIM barrel enzymes"/>
    <property type="match status" value="1"/>
</dbReference>
<accession>A0A517N4Z1</accession>
<protein>
    <submittedName>
        <fullName evidence="5">L-ribulose-5-phosphate 3-epimerase UlaE</fullName>
        <ecNumber evidence="5">5.1.3.22</ecNumber>
    </submittedName>
</protein>
<dbReference type="EC" id="5.1.3.22" evidence="5"/>
<dbReference type="KEGG" id="rlc:K227x_05670"/>